<evidence type="ECO:0000256" key="7">
    <source>
        <dbReference type="RuleBase" id="RU000461"/>
    </source>
</evidence>
<dbReference type="PANTHER" id="PTHR46696:SF1">
    <property type="entry name" value="CYTOCHROME P450 YJIB-RELATED"/>
    <property type="match status" value="1"/>
</dbReference>
<evidence type="ECO:0000256" key="5">
    <source>
        <dbReference type="ARBA" id="ARBA00023004"/>
    </source>
</evidence>
<keyword evidence="6 7" id="KW-0503">Monooxygenase</keyword>
<reference evidence="8 9" key="1">
    <citation type="submission" date="2020-08" db="EMBL/GenBank/DDBJ databases">
        <title>Genomic Encyclopedia of Type Strains, Phase III (KMG-III): the genomes of soil and plant-associated and newly described type strains.</title>
        <authorList>
            <person name="Whitman W."/>
        </authorList>
    </citation>
    <scope>NUCLEOTIDE SEQUENCE [LARGE SCALE GENOMIC DNA]</scope>
    <source>
        <strain evidence="8 9">SFB5A</strain>
    </source>
</reference>
<dbReference type="InterPro" id="IPR017972">
    <property type="entry name" value="Cyt_P450_CS"/>
</dbReference>
<keyword evidence="2 7" id="KW-0349">Heme</keyword>
<dbReference type="GO" id="GO:0005506">
    <property type="term" value="F:iron ion binding"/>
    <property type="evidence" value="ECO:0007669"/>
    <property type="project" value="InterPro"/>
</dbReference>
<comment type="caution">
    <text evidence="8">The sequence shown here is derived from an EMBL/GenBank/DDBJ whole genome shotgun (WGS) entry which is preliminary data.</text>
</comment>
<evidence type="ECO:0000256" key="3">
    <source>
        <dbReference type="ARBA" id="ARBA00022723"/>
    </source>
</evidence>
<evidence type="ECO:0000313" key="8">
    <source>
        <dbReference type="EMBL" id="MBB4987072.1"/>
    </source>
</evidence>
<dbReference type="PROSITE" id="PS00086">
    <property type="entry name" value="CYTOCHROME_P450"/>
    <property type="match status" value="1"/>
</dbReference>
<dbReference type="Proteomes" id="UP000582643">
    <property type="component" value="Unassembled WGS sequence"/>
</dbReference>
<dbReference type="InterPro" id="IPR002397">
    <property type="entry name" value="Cyt_P450_B"/>
</dbReference>
<gene>
    <name evidence="8" type="ORF">GGE06_008044</name>
</gene>
<dbReference type="PRINTS" id="PR00359">
    <property type="entry name" value="BP450"/>
</dbReference>
<dbReference type="Pfam" id="PF00067">
    <property type="entry name" value="p450"/>
    <property type="match status" value="1"/>
</dbReference>
<dbReference type="GO" id="GO:0004497">
    <property type="term" value="F:monooxygenase activity"/>
    <property type="evidence" value="ECO:0007669"/>
    <property type="project" value="UniProtKB-KW"/>
</dbReference>
<keyword evidence="9" id="KW-1185">Reference proteome</keyword>
<dbReference type="InterPro" id="IPR001128">
    <property type="entry name" value="Cyt_P450"/>
</dbReference>
<evidence type="ECO:0000256" key="4">
    <source>
        <dbReference type="ARBA" id="ARBA00023002"/>
    </source>
</evidence>
<dbReference type="PRINTS" id="PR00385">
    <property type="entry name" value="P450"/>
</dbReference>
<keyword evidence="3 7" id="KW-0479">Metal-binding</keyword>
<protein>
    <submittedName>
        <fullName evidence="8">Cytochrome P450</fullName>
    </submittedName>
</protein>
<dbReference type="SUPFAM" id="SSF48264">
    <property type="entry name" value="Cytochrome P450"/>
    <property type="match status" value="1"/>
</dbReference>
<dbReference type="Gene3D" id="1.10.630.10">
    <property type="entry name" value="Cytochrome P450"/>
    <property type="match status" value="1"/>
</dbReference>
<sequence length="400" mass="44617">MPKPLPDPMTLPARRGCPFDPPEEYARLRAERPMSRLRLPGGRIGWLVTRYEDVRAALADPRTSPPLIQVTPATELPLPEEELDVPPGVFSALDPPEQSRYRRQVSRYFTRKRCREITPRLEQIIDEQLTGMIEHGSPADLVEWFAQPIPTRVITEMLGISEKERPDYQRWILAMLSLDTAEEPLREARDGLYGGLAELVRDRRVRPRDDILSDLLHGAGSLTDEEVVGIGALLLIAGLETTANMLGLGAFALLQHPGQLAALRADESLWDTAVEELLRYLTIVQFGLTRTAREDLEVAGQTVRAGETLIVSLASANRDSAFYTAPDRLDLSRDEAPHLAFGHGVHQCLGAQLARFEMKLAFRALLRRLPGLRLAVPPERVPTAGEDKVFHGVHSLPVAW</sequence>
<keyword evidence="5 7" id="KW-0408">Iron</keyword>
<dbReference type="RefSeq" id="WP_116165194.1">
    <property type="nucleotide sequence ID" value="NZ_JACHJY010000016.1"/>
</dbReference>
<dbReference type="PANTHER" id="PTHR46696">
    <property type="entry name" value="P450, PUTATIVE (EUROFUNG)-RELATED"/>
    <property type="match status" value="1"/>
</dbReference>
<dbReference type="GO" id="GO:0020037">
    <property type="term" value="F:heme binding"/>
    <property type="evidence" value="ECO:0007669"/>
    <property type="project" value="InterPro"/>
</dbReference>
<dbReference type="FunFam" id="1.10.630.10:FF:000018">
    <property type="entry name" value="Cytochrome P450 monooxygenase"/>
    <property type="match status" value="1"/>
</dbReference>
<organism evidence="8 9">
    <name type="scientific">Streptomyces nymphaeiformis</name>
    <dbReference type="NCBI Taxonomy" id="2663842"/>
    <lineage>
        <taxon>Bacteria</taxon>
        <taxon>Bacillati</taxon>
        <taxon>Actinomycetota</taxon>
        <taxon>Actinomycetes</taxon>
        <taxon>Kitasatosporales</taxon>
        <taxon>Streptomycetaceae</taxon>
        <taxon>Streptomyces</taxon>
    </lineage>
</organism>
<dbReference type="CDD" id="cd11030">
    <property type="entry name" value="CYP105-like"/>
    <property type="match status" value="1"/>
</dbReference>
<evidence type="ECO:0000256" key="2">
    <source>
        <dbReference type="ARBA" id="ARBA00022617"/>
    </source>
</evidence>
<comment type="similarity">
    <text evidence="1 7">Belongs to the cytochrome P450 family.</text>
</comment>
<name>A0A7W7UA80_9ACTN</name>
<dbReference type="AlphaFoldDB" id="A0A7W7UA80"/>
<dbReference type="EMBL" id="JACHJY010000016">
    <property type="protein sequence ID" value="MBB4987072.1"/>
    <property type="molecule type" value="Genomic_DNA"/>
</dbReference>
<evidence type="ECO:0000313" key="9">
    <source>
        <dbReference type="Proteomes" id="UP000582643"/>
    </source>
</evidence>
<evidence type="ECO:0000256" key="1">
    <source>
        <dbReference type="ARBA" id="ARBA00010617"/>
    </source>
</evidence>
<evidence type="ECO:0000256" key="6">
    <source>
        <dbReference type="ARBA" id="ARBA00023033"/>
    </source>
</evidence>
<dbReference type="GO" id="GO:0016705">
    <property type="term" value="F:oxidoreductase activity, acting on paired donors, with incorporation or reduction of molecular oxygen"/>
    <property type="evidence" value="ECO:0007669"/>
    <property type="project" value="InterPro"/>
</dbReference>
<dbReference type="InterPro" id="IPR036396">
    <property type="entry name" value="Cyt_P450_sf"/>
</dbReference>
<accession>A0A7W7UA80</accession>
<keyword evidence="4 7" id="KW-0560">Oxidoreductase</keyword>
<proteinExistence type="inferred from homology"/>